<dbReference type="RefSeq" id="WP_227706592.1">
    <property type="nucleotide sequence ID" value="NZ_JAJEQX010000004.1"/>
</dbReference>
<feature type="region of interest" description="Disordered" evidence="1">
    <location>
        <begin position="141"/>
        <end position="203"/>
    </location>
</feature>
<feature type="transmembrane region" description="Helical" evidence="2">
    <location>
        <begin position="21"/>
        <end position="39"/>
    </location>
</feature>
<protein>
    <submittedName>
        <fullName evidence="3">Uncharacterized protein</fullName>
    </submittedName>
</protein>
<evidence type="ECO:0000313" key="4">
    <source>
        <dbReference type="Proteomes" id="UP001198151"/>
    </source>
</evidence>
<dbReference type="Proteomes" id="UP001198151">
    <property type="component" value="Unassembled WGS sequence"/>
</dbReference>
<keyword evidence="2" id="KW-0472">Membrane</keyword>
<gene>
    <name evidence="3" type="ORF">LKD70_03115</name>
</gene>
<keyword evidence="4" id="KW-1185">Reference proteome</keyword>
<evidence type="ECO:0000256" key="1">
    <source>
        <dbReference type="SAM" id="MobiDB-lite"/>
    </source>
</evidence>
<sequence length="203" mass="23246">MEERSILWCIFHHPLKIIIRTGIFWIVLYAVIYILGALSSDADMSFLSTDLYRYGSLVLCFILALLNVKKTTNDELIRAQAYQNVMNKYQTNTQTASAPTGKKKKKKSLLFGAMKSMNNSMNSNLEGFANGVGNAFMGSSGSNNTSYQERQKKANQDAWNRWHAQDMQKKAEWDARDAALRGKDRAAQQRRNDADYWRNQSKR</sequence>
<evidence type="ECO:0000256" key="2">
    <source>
        <dbReference type="SAM" id="Phobius"/>
    </source>
</evidence>
<reference evidence="3 4" key="1">
    <citation type="submission" date="2021-10" db="EMBL/GenBank/DDBJ databases">
        <title>Anaerobic single-cell dispensing facilitates the cultivation of human gut bacteria.</title>
        <authorList>
            <person name="Afrizal A."/>
        </authorList>
    </citation>
    <scope>NUCLEOTIDE SEQUENCE [LARGE SCALE GENOMIC DNA]</scope>
    <source>
        <strain evidence="3 4">CLA-AA-H200</strain>
    </source>
</reference>
<keyword evidence="2" id="KW-0812">Transmembrane</keyword>
<name>A0ABS8FTQ6_9FIRM</name>
<feature type="transmembrane region" description="Helical" evidence="2">
    <location>
        <begin position="51"/>
        <end position="68"/>
    </location>
</feature>
<feature type="compositionally biased region" description="Basic and acidic residues" evidence="1">
    <location>
        <begin position="163"/>
        <end position="196"/>
    </location>
</feature>
<keyword evidence="2" id="KW-1133">Transmembrane helix</keyword>
<proteinExistence type="predicted"/>
<accession>A0ABS8FTQ6</accession>
<organism evidence="3 4">
    <name type="scientific">Ruminococcus turbiniformis</name>
    <dbReference type="NCBI Taxonomy" id="2881258"/>
    <lineage>
        <taxon>Bacteria</taxon>
        <taxon>Bacillati</taxon>
        <taxon>Bacillota</taxon>
        <taxon>Clostridia</taxon>
        <taxon>Eubacteriales</taxon>
        <taxon>Oscillospiraceae</taxon>
        <taxon>Ruminococcus</taxon>
    </lineage>
</organism>
<dbReference type="EMBL" id="JAJEQX010000004">
    <property type="protein sequence ID" value="MCC2253436.1"/>
    <property type="molecule type" value="Genomic_DNA"/>
</dbReference>
<comment type="caution">
    <text evidence="3">The sequence shown here is derived from an EMBL/GenBank/DDBJ whole genome shotgun (WGS) entry which is preliminary data.</text>
</comment>
<evidence type="ECO:0000313" key="3">
    <source>
        <dbReference type="EMBL" id="MCC2253436.1"/>
    </source>
</evidence>